<proteinExistence type="inferred from homology"/>
<evidence type="ECO:0000256" key="13">
    <source>
        <dbReference type="PIRSR" id="PIRSR602403-1"/>
    </source>
</evidence>
<dbReference type="InterPro" id="IPR001915">
    <property type="entry name" value="Peptidase_M48"/>
</dbReference>
<keyword evidence="9" id="KW-0560">Oxidoreductase</keyword>
<comment type="similarity">
    <text evidence="3">Belongs to the cytochrome P450 family.</text>
</comment>
<dbReference type="InterPro" id="IPR036396">
    <property type="entry name" value="Cyt_P450_sf"/>
</dbReference>
<dbReference type="PRINTS" id="PR00385">
    <property type="entry name" value="P450"/>
</dbReference>
<dbReference type="Gene3D" id="1.10.630.10">
    <property type="entry name" value="Cytochrome P450"/>
    <property type="match status" value="1"/>
</dbReference>
<evidence type="ECO:0000256" key="1">
    <source>
        <dbReference type="ARBA" id="ARBA00001947"/>
    </source>
</evidence>
<keyword evidence="7" id="KW-0378">Hydrolase</keyword>
<keyword evidence="14" id="KW-0812">Transmembrane</keyword>
<keyword evidence="17" id="KW-1185">Reference proteome</keyword>
<dbReference type="InterPro" id="IPR001128">
    <property type="entry name" value="Cyt_P450"/>
</dbReference>
<evidence type="ECO:0000256" key="4">
    <source>
        <dbReference type="ARBA" id="ARBA00022617"/>
    </source>
</evidence>
<evidence type="ECO:0000256" key="6">
    <source>
        <dbReference type="ARBA" id="ARBA00022723"/>
    </source>
</evidence>
<keyword evidence="10 13" id="KW-0408">Iron</keyword>
<feature type="transmembrane region" description="Helical" evidence="14">
    <location>
        <begin position="335"/>
        <end position="361"/>
    </location>
</feature>
<evidence type="ECO:0000259" key="15">
    <source>
        <dbReference type="Pfam" id="PF01435"/>
    </source>
</evidence>
<keyword evidence="11" id="KW-0503">Monooxygenase</keyword>
<dbReference type="PROSITE" id="PS00086">
    <property type="entry name" value="CYTOCHROME_P450"/>
    <property type="match status" value="1"/>
</dbReference>
<gene>
    <name evidence="16" type="ORF">DCAF_LOCUS12155</name>
</gene>
<keyword evidence="14" id="KW-1133">Transmembrane helix</keyword>
<dbReference type="GO" id="GO:0006508">
    <property type="term" value="P:proteolysis"/>
    <property type="evidence" value="ECO:0007669"/>
    <property type="project" value="UniProtKB-KW"/>
</dbReference>
<keyword evidence="5" id="KW-0645">Protease</keyword>
<dbReference type="GO" id="GO:0005506">
    <property type="term" value="F:iron ion binding"/>
    <property type="evidence" value="ECO:0007669"/>
    <property type="project" value="InterPro"/>
</dbReference>
<evidence type="ECO:0000256" key="3">
    <source>
        <dbReference type="ARBA" id="ARBA00010617"/>
    </source>
</evidence>
<dbReference type="GO" id="GO:0004497">
    <property type="term" value="F:monooxygenase activity"/>
    <property type="evidence" value="ECO:0007669"/>
    <property type="project" value="UniProtKB-KW"/>
</dbReference>
<evidence type="ECO:0000256" key="11">
    <source>
        <dbReference type="ARBA" id="ARBA00023033"/>
    </source>
</evidence>
<keyword evidence="12" id="KW-0482">Metalloprotease</keyword>
<evidence type="ECO:0000256" key="9">
    <source>
        <dbReference type="ARBA" id="ARBA00023002"/>
    </source>
</evidence>
<evidence type="ECO:0000256" key="5">
    <source>
        <dbReference type="ARBA" id="ARBA00022670"/>
    </source>
</evidence>
<dbReference type="CDD" id="cd11064">
    <property type="entry name" value="CYP86A"/>
    <property type="match status" value="1"/>
</dbReference>
<dbReference type="GO" id="GO:0006629">
    <property type="term" value="P:lipid metabolic process"/>
    <property type="evidence" value="ECO:0007669"/>
    <property type="project" value="UniProtKB-ARBA"/>
</dbReference>
<feature type="transmembrane region" description="Helical" evidence="14">
    <location>
        <begin position="460"/>
        <end position="485"/>
    </location>
</feature>
<dbReference type="CDD" id="cd07331">
    <property type="entry name" value="M48C_Oma1_like"/>
    <property type="match status" value="1"/>
</dbReference>
<dbReference type="Gene3D" id="3.30.2010.10">
    <property type="entry name" value="Metalloproteases ('zincins'), catalytic domain"/>
    <property type="match status" value="1"/>
</dbReference>
<dbReference type="Proteomes" id="UP001314170">
    <property type="component" value="Unassembled WGS sequence"/>
</dbReference>
<evidence type="ECO:0000256" key="14">
    <source>
        <dbReference type="SAM" id="Phobius"/>
    </source>
</evidence>
<dbReference type="Pfam" id="PF00067">
    <property type="entry name" value="p450"/>
    <property type="match status" value="1"/>
</dbReference>
<dbReference type="SUPFAM" id="SSF48264">
    <property type="entry name" value="Cytochrome P450"/>
    <property type="match status" value="1"/>
</dbReference>
<keyword evidence="8" id="KW-0862">Zinc</keyword>
<evidence type="ECO:0000256" key="10">
    <source>
        <dbReference type="ARBA" id="ARBA00023004"/>
    </source>
</evidence>
<feature type="binding site" description="axial binding residue" evidence="13">
    <location>
        <position position="908"/>
    </location>
    <ligand>
        <name>heme</name>
        <dbReference type="ChEBI" id="CHEBI:30413"/>
    </ligand>
    <ligandPart>
        <name>Fe</name>
        <dbReference type="ChEBI" id="CHEBI:18248"/>
    </ligandPart>
</feature>
<dbReference type="GO" id="GO:0016705">
    <property type="term" value="F:oxidoreductase activity, acting on paired donors, with incorporation or reduction of molecular oxygen"/>
    <property type="evidence" value="ECO:0007669"/>
    <property type="project" value="InterPro"/>
</dbReference>
<accession>A0AAV1RM21</accession>
<organism evidence="16 17">
    <name type="scientific">Dovyalis caffra</name>
    <dbReference type="NCBI Taxonomy" id="77055"/>
    <lineage>
        <taxon>Eukaryota</taxon>
        <taxon>Viridiplantae</taxon>
        <taxon>Streptophyta</taxon>
        <taxon>Embryophyta</taxon>
        <taxon>Tracheophyta</taxon>
        <taxon>Spermatophyta</taxon>
        <taxon>Magnoliopsida</taxon>
        <taxon>eudicotyledons</taxon>
        <taxon>Gunneridae</taxon>
        <taxon>Pentapetalae</taxon>
        <taxon>rosids</taxon>
        <taxon>fabids</taxon>
        <taxon>Malpighiales</taxon>
        <taxon>Salicaceae</taxon>
        <taxon>Flacourtieae</taxon>
        <taxon>Dovyalis</taxon>
    </lineage>
</organism>
<evidence type="ECO:0000313" key="16">
    <source>
        <dbReference type="EMBL" id="CAK7337128.1"/>
    </source>
</evidence>
<evidence type="ECO:0000256" key="12">
    <source>
        <dbReference type="ARBA" id="ARBA00023049"/>
    </source>
</evidence>
<evidence type="ECO:0000256" key="2">
    <source>
        <dbReference type="ARBA" id="ARBA00001971"/>
    </source>
</evidence>
<reference evidence="16 17" key="1">
    <citation type="submission" date="2024-01" db="EMBL/GenBank/DDBJ databases">
        <authorList>
            <person name="Waweru B."/>
        </authorList>
    </citation>
    <scope>NUCLEOTIDE SEQUENCE [LARGE SCALE GENOMIC DNA]</scope>
</reference>
<evidence type="ECO:0000256" key="7">
    <source>
        <dbReference type="ARBA" id="ARBA00022801"/>
    </source>
</evidence>
<dbReference type="InterPro" id="IPR002403">
    <property type="entry name" value="Cyt_P450_E_grp-IV"/>
</dbReference>
<keyword evidence="14" id="KW-0472">Membrane</keyword>
<name>A0AAV1RM21_9ROSI</name>
<dbReference type="PRINTS" id="PR00465">
    <property type="entry name" value="EP450IV"/>
</dbReference>
<feature type="transmembrane region" description="Helical" evidence="14">
    <location>
        <begin position="115"/>
        <end position="133"/>
    </location>
</feature>
<evidence type="ECO:0000313" key="17">
    <source>
        <dbReference type="Proteomes" id="UP001314170"/>
    </source>
</evidence>
<dbReference type="PANTHER" id="PTHR24296">
    <property type="entry name" value="CYTOCHROME P450"/>
    <property type="match status" value="1"/>
</dbReference>
<feature type="domain" description="Peptidase M48" evidence="15">
    <location>
        <begin position="265"/>
        <end position="425"/>
    </location>
</feature>
<protein>
    <recommendedName>
        <fullName evidence="15">Peptidase M48 domain-containing protein</fullName>
    </recommendedName>
</protein>
<sequence>MGCYRKAKLALDALKSYTSKIVTRPSVQESTTFSRIYQDGFLSSASNPVKFSGFCKSSNFYQRFGLGSQIGINKIHYDPFLGSVIGAKRFYYVDRYRVQHFKPRGPKRWFRNPRTVFIVVLVGSGAFLTVYYGNLETVPYTKRKHFVLLSKQMERKIGETQFEQMKAAFKGKILPALHPESVRVRLIAQDIIEALQRGLKSEQVWSDMGYASAESDLTHEISADDTLKALSEREGKIAGKWHKEDELLDDNWIQRSRKKEKGLKANASHLDGLNWEVLVVKESVVNAFCLPGGKIVVFTGLLEHFRTDAEIATIIGHEVGHAVARHAAEGITKNLWVAILQLILYQFIMPDIANTMSVLFLRLPFSRRMEIEADYIGLLLTASAGYDPRMAPRVYEKLGKLTGDSALRDYLSTHPSGKKRAQLLARAQVMEEALLIYRDRIAGRGSEAQRLVELLFIRTFFLYFWMSAIPFASVMLFLLYLLFYVKESILEDHKPPIAGPMLFYLVHFKRLFDYQTSLAKKQSIFRMITPSHSEIYTVDSVNVEYILKTNFSNYGKGAKNFGIMRDLFGDGIFAVDGDKWRHQRKLASYEFSTRVLRDFSSAVFRANASKLVSKIAVAATALKSMDLQDMLLKSTLDSIFKVGFGFELNALSGSDEFGSRFTKAFDDSNSFIFWRYVDLLWEVKRFLNVGSEASLKQNIKVIDDFIFELIRWKREQIKNRKLEGGKEDILSRFLLESEKDPQNMTDRYLRDITLNFIIAGKDTSANTLAWFFYLLCKHPVVQEKVVQEVREAAGTEETISADEFSKLMTEEALEKMQYLHASLTETLRLYPAVPLDGKTAEEDDILPDGFKVKKGDGITYMAYAMGRMTNIWGDDAEEFRPERWLHEGVFRSESPFKFTAFHAGPRICLGREFAYRQMKILAAVLLYFFRFKLVDESKEATYRTMFTLHLDKGLHLYAFPRL</sequence>
<dbReference type="GO" id="GO:0004222">
    <property type="term" value="F:metalloendopeptidase activity"/>
    <property type="evidence" value="ECO:0007669"/>
    <property type="project" value="InterPro"/>
</dbReference>
<keyword evidence="6 13" id="KW-0479">Metal-binding</keyword>
<comment type="cofactor">
    <cofactor evidence="1">
        <name>Zn(2+)</name>
        <dbReference type="ChEBI" id="CHEBI:29105"/>
    </cofactor>
</comment>
<dbReference type="EMBL" id="CAWUPB010001010">
    <property type="protein sequence ID" value="CAK7337128.1"/>
    <property type="molecule type" value="Genomic_DNA"/>
</dbReference>
<comment type="cofactor">
    <cofactor evidence="2 13">
        <name>heme</name>
        <dbReference type="ChEBI" id="CHEBI:30413"/>
    </cofactor>
</comment>
<dbReference type="Pfam" id="PF01435">
    <property type="entry name" value="Peptidase_M48"/>
    <property type="match status" value="1"/>
</dbReference>
<keyword evidence="4 13" id="KW-0349">Heme</keyword>
<dbReference type="AlphaFoldDB" id="A0AAV1RM21"/>
<dbReference type="GO" id="GO:0020037">
    <property type="term" value="F:heme binding"/>
    <property type="evidence" value="ECO:0007669"/>
    <property type="project" value="InterPro"/>
</dbReference>
<evidence type="ECO:0000256" key="8">
    <source>
        <dbReference type="ARBA" id="ARBA00022833"/>
    </source>
</evidence>
<dbReference type="InterPro" id="IPR017972">
    <property type="entry name" value="Cyt_P450_CS"/>
</dbReference>
<comment type="caution">
    <text evidence="16">The sequence shown here is derived from an EMBL/GenBank/DDBJ whole genome shotgun (WGS) entry which is preliminary data.</text>
</comment>